<keyword evidence="1" id="KW-0812">Transmembrane</keyword>
<reference evidence="2" key="1">
    <citation type="submission" date="2020-06" db="EMBL/GenBank/DDBJ databases">
        <title>Whole Genome Sequence of Bradyrhizobium sp. Strain 1S1.</title>
        <authorList>
            <person name="Bromfield E.S.P."/>
            <person name="Cloutier S."/>
        </authorList>
    </citation>
    <scope>NUCLEOTIDE SEQUENCE [LARGE SCALE GENOMIC DNA]</scope>
    <source>
        <strain evidence="2">1S1</strain>
    </source>
</reference>
<evidence type="ECO:0000313" key="2">
    <source>
        <dbReference type="EMBL" id="NVI45386.1"/>
    </source>
</evidence>
<name>A0A974A0M0_9BRAD</name>
<feature type="transmembrane region" description="Helical" evidence="1">
    <location>
        <begin position="12"/>
        <end position="33"/>
    </location>
</feature>
<gene>
    <name evidence="2" type="ORF">HAP48_020940</name>
</gene>
<protein>
    <submittedName>
        <fullName evidence="2">Uncharacterized protein</fullName>
    </submittedName>
</protein>
<dbReference type="RefSeq" id="WP_166204790.1">
    <property type="nucleotide sequence ID" value="NZ_CP088285.1"/>
</dbReference>
<accession>A0A974A0M0</accession>
<sequence>MITERLSDPQLYTVMGIVLSLALAAALSVIAWLQRAPQLDAAAGFRWVRR</sequence>
<keyword evidence="1" id="KW-1133">Transmembrane helix</keyword>
<comment type="caution">
    <text evidence="2">The sequence shown here is derived from an EMBL/GenBank/DDBJ whole genome shotgun (WGS) entry which is preliminary data.</text>
</comment>
<keyword evidence="1" id="KW-0472">Membrane</keyword>
<dbReference type="AlphaFoldDB" id="A0A974A0M0"/>
<dbReference type="EMBL" id="JAAOLE020000001">
    <property type="protein sequence ID" value="NVI45386.1"/>
    <property type="molecule type" value="Genomic_DNA"/>
</dbReference>
<proteinExistence type="predicted"/>
<evidence type="ECO:0000256" key="1">
    <source>
        <dbReference type="SAM" id="Phobius"/>
    </source>
</evidence>
<organism evidence="2">
    <name type="scientific">Bradyrhizobium septentrionale</name>
    <dbReference type="NCBI Taxonomy" id="1404411"/>
    <lineage>
        <taxon>Bacteria</taxon>
        <taxon>Pseudomonadati</taxon>
        <taxon>Pseudomonadota</taxon>
        <taxon>Alphaproteobacteria</taxon>
        <taxon>Hyphomicrobiales</taxon>
        <taxon>Nitrobacteraceae</taxon>
        <taxon>Bradyrhizobium</taxon>
    </lineage>
</organism>